<dbReference type="AlphaFoldDB" id="A0A2S7UZ94"/>
<comment type="caution">
    <text evidence="1">The sequence shown here is derived from an EMBL/GenBank/DDBJ whole genome shotgun (WGS) entry which is preliminary data.</text>
</comment>
<dbReference type="EMBL" id="MSCH01000003">
    <property type="protein sequence ID" value="PQJ55247.1"/>
    <property type="molecule type" value="Genomic_DNA"/>
</dbReference>
<evidence type="ECO:0000313" key="1">
    <source>
        <dbReference type="EMBL" id="PQJ55247.1"/>
    </source>
</evidence>
<dbReference type="OrthoDB" id="6120657at2"/>
<reference evidence="1 2" key="1">
    <citation type="submission" date="2016-12" db="EMBL/GenBank/DDBJ databases">
        <title>Diversity of luminous bacteria.</title>
        <authorList>
            <person name="Yoshizawa S."/>
            <person name="Kogure K."/>
        </authorList>
    </citation>
    <scope>NUCLEOTIDE SEQUENCE [LARGE SCALE GENOMIC DNA]</scope>
    <source>
        <strain evidence="1 2">SA4-48</strain>
    </source>
</reference>
<proteinExistence type="predicted"/>
<protein>
    <submittedName>
        <fullName evidence="1">Uncharacterized protein</fullName>
    </submittedName>
</protein>
<accession>A0A2S7UZ94</accession>
<keyword evidence="2" id="KW-1185">Reference proteome</keyword>
<evidence type="ECO:0000313" key="2">
    <source>
        <dbReference type="Proteomes" id="UP000239007"/>
    </source>
</evidence>
<name>A0A2S7UZ94_9GAMM</name>
<organism evidence="1 2">
    <name type="scientific">Psychrosphaera saromensis</name>
    <dbReference type="NCBI Taxonomy" id="716813"/>
    <lineage>
        <taxon>Bacteria</taxon>
        <taxon>Pseudomonadati</taxon>
        <taxon>Pseudomonadota</taxon>
        <taxon>Gammaproteobacteria</taxon>
        <taxon>Alteromonadales</taxon>
        <taxon>Pseudoalteromonadaceae</taxon>
        <taxon>Psychrosphaera</taxon>
    </lineage>
</organism>
<sequence length="71" mass="8517">MKKQYLNFDDLEQFDQEFFINDSWCNYCDEADLGIIEPKIYILDEKQYLEGNCKVCCKKQTTEIVVTYLND</sequence>
<dbReference type="Proteomes" id="UP000239007">
    <property type="component" value="Unassembled WGS sequence"/>
</dbReference>
<gene>
    <name evidence="1" type="ORF">BTO11_09870</name>
</gene>